<dbReference type="SUPFAM" id="SSF50715">
    <property type="entry name" value="Ribosomal protein L25-like"/>
    <property type="match status" value="1"/>
</dbReference>
<evidence type="ECO:0000313" key="10">
    <source>
        <dbReference type="Proteomes" id="UP000661894"/>
    </source>
</evidence>
<dbReference type="Gene3D" id="2.40.240.10">
    <property type="entry name" value="Ribosomal Protein L25, Chain P"/>
    <property type="match status" value="1"/>
</dbReference>
<dbReference type="InterPro" id="IPR020930">
    <property type="entry name" value="Ribosomal_uL5_bac-type"/>
</dbReference>
<comment type="function">
    <text evidence="5">This is one of the proteins that binds to the 5S RNA in the ribosome where it forms part of the central protuberance.</text>
</comment>
<dbReference type="PANTHER" id="PTHR33284:SF1">
    <property type="entry name" value="RIBOSOMAL PROTEIN L25_GLN-TRNA SYNTHETASE, ANTI-CODON-BINDING DOMAIN-CONTAINING PROTEIN"/>
    <property type="match status" value="1"/>
</dbReference>
<evidence type="ECO:0000259" key="8">
    <source>
        <dbReference type="Pfam" id="PF14693"/>
    </source>
</evidence>
<dbReference type="NCBIfam" id="TIGR00731">
    <property type="entry name" value="bL25_bact_ctc"/>
    <property type="match status" value="1"/>
</dbReference>
<dbReference type="InterPro" id="IPR029751">
    <property type="entry name" value="Ribosomal_L25_dom"/>
</dbReference>
<organism evidence="9 10">
    <name type="scientific">Oceanitalea stevensii</name>
    <dbReference type="NCBI Taxonomy" id="2763072"/>
    <lineage>
        <taxon>Bacteria</taxon>
        <taxon>Bacillati</taxon>
        <taxon>Actinomycetota</taxon>
        <taxon>Actinomycetes</taxon>
        <taxon>Micrococcales</taxon>
        <taxon>Bogoriellaceae</taxon>
        <taxon>Georgenia</taxon>
    </lineage>
</organism>
<evidence type="ECO:0000256" key="6">
    <source>
        <dbReference type="SAM" id="MobiDB-lite"/>
    </source>
</evidence>
<gene>
    <name evidence="5" type="primary">rplY</name>
    <name evidence="5" type="synonym">ctc</name>
    <name evidence="9" type="ORF">H9624_09395</name>
</gene>
<name>A0ABR8Z2Y4_9MICO</name>
<evidence type="ECO:0000256" key="5">
    <source>
        <dbReference type="HAMAP-Rule" id="MF_01334"/>
    </source>
</evidence>
<keyword evidence="2 5" id="KW-0694">RNA-binding</keyword>
<dbReference type="InterPro" id="IPR011035">
    <property type="entry name" value="Ribosomal_bL25/Gln-tRNA_synth"/>
</dbReference>
<comment type="caution">
    <text evidence="9">The sequence shown here is derived from an EMBL/GenBank/DDBJ whole genome shotgun (WGS) entry which is preliminary data.</text>
</comment>
<dbReference type="Pfam" id="PF01386">
    <property type="entry name" value="Ribosomal_L25p"/>
    <property type="match status" value="1"/>
</dbReference>
<keyword evidence="10" id="KW-1185">Reference proteome</keyword>
<dbReference type="GO" id="GO:0005840">
    <property type="term" value="C:ribosome"/>
    <property type="evidence" value="ECO:0007669"/>
    <property type="project" value="UniProtKB-KW"/>
</dbReference>
<dbReference type="HAMAP" id="MF_01334">
    <property type="entry name" value="Ribosomal_bL25_CTC"/>
    <property type="match status" value="1"/>
</dbReference>
<sequence>METLVADNQTLNATIRTEFGKGAARRTRRANLIPAVLYGHGEAPQHLALESHATFLALKDNANALLTLVIDGKEQTALAKDVQRDPVRRTIDHVDLVIVRKGEKVTVEVPVHVVGESAPGTIHQVELQHLTVTVPATSIPELVEVSIEGLEDGAIIRVSDIPRPEGATIDVDPEHEVVIVSTPRASADDIAADEASAEAGASAGADSSEA</sequence>
<protein>
    <recommendedName>
        <fullName evidence="5">Large ribosomal subunit protein bL25</fullName>
    </recommendedName>
    <alternativeName>
        <fullName evidence="5">General stress protein CTC</fullName>
    </alternativeName>
</protein>
<comment type="similarity">
    <text evidence="5">Belongs to the bacterial ribosomal protein bL25 family. CTC subfamily.</text>
</comment>
<feature type="region of interest" description="Disordered" evidence="6">
    <location>
        <begin position="184"/>
        <end position="210"/>
    </location>
</feature>
<evidence type="ECO:0000313" key="9">
    <source>
        <dbReference type="EMBL" id="MBD8062537.1"/>
    </source>
</evidence>
<dbReference type="Gene3D" id="2.170.120.20">
    <property type="entry name" value="Ribosomal protein L25, beta domain"/>
    <property type="match status" value="1"/>
</dbReference>
<feature type="domain" description="Large ribosomal subunit protein bL25 beta" evidence="8">
    <location>
        <begin position="104"/>
        <end position="184"/>
    </location>
</feature>
<dbReference type="NCBIfam" id="NF004612">
    <property type="entry name" value="PRK05943.1"/>
    <property type="match status" value="1"/>
</dbReference>
<keyword evidence="4 5" id="KW-0687">Ribonucleoprotein</keyword>
<dbReference type="PANTHER" id="PTHR33284">
    <property type="entry name" value="RIBOSOMAL PROTEIN L25/GLN-TRNA SYNTHETASE, ANTI-CODON-BINDING DOMAIN-CONTAINING PROTEIN"/>
    <property type="match status" value="1"/>
</dbReference>
<proteinExistence type="inferred from homology"/>
<dbReference type="CDD" id="cd00495">
    <property type="entry name" value="Ribosomal_L25_TL5_CTC"/>
    <property type="match status" value="1"/>
</dbReference>
<keyword evidence="3 5" id="KW-0689">Ribosomal protein</keyword>
<comment type="subunit">
    <text evidence="5">Part of the 50S ribosomal subunit; part of the 5S rRNA/L5/L18/L25 subcomplex. Contacts the 5S rRNA. Binds to the 5S rRNA independently of L5 and L18.</text>
</comment>
<dbReference type="InterPro" id="IPR001021">
    <property type="entry name" value="Ribosomal_bL25_long"/>
</dbReference>
<feature type="domain" description="Large ribosomal subunit protein bL25 L25" evidence="7">
    <location>
        <begin position="11"/>
        <end position="96"/>
    </location>
</feature>
<evidence type="ECO:0000256" key="1">
    <source>
        <dbReference type="ARBA" id="ARBA00022730"/>
    </source>
</evidence>
<dbReference type="NCBIfam" id="NF004131">
    <property type="entry name" value="PRK05618.2-1"/>
    <property type="match status" value="1"/>
</dbReference>
<keyword evidence="1 5" id="KW-0699">rRNA-binding</keyword>
<evidence type="ECO:0000259" key="7">
    <source>
        <dbReference type="Pfam" id="PF01386"/>
    </source>
</evidence>
<dbReference type="InterPro" id="IPR037121">
    <property type="entry name" value="Ribosomal_bL25_C"/>
</dbReference>
<dbReference type="InterPro" id="IPR020056">
    <property type="entry name" value="Rbsml_bL25/Gln-tRNA_synth_N"/>
</dbReference>
<feature type="compositionally biased region" description="Low complexity" evidence="6">
    <location>
        <begin position="197"/>
        <end position="210"/>
    </location>
</feature>
<dbReference type="EMBL" id="JACSPO010000004">
    <property type="protein sequence ID" value="MBD8062537.1"/>
    <property type="molecule type" value="Genomic_DNA"/>
</dbReference>
<evidence type="ECO:0000256" key="4">
    <source>
        <dbReference type="ARBA" id="ARBA00023274"/>
    </source>
</evidence>
<dbReference type="Pfam" id="PF14693">
    <property type="entry name" value="Ribosomal_TL5_C"/>
    <property type="match status" value="1"/>
</dbReference>
<accession>A0ABR8Z2Y4</accession>
<reference evidence="9 10" key="1">
    <citation type="submission" date="2020-08" db="EMBL/GenBank/DDBJ databases">
        <title>A Genomic Blueprint of the Chicken Gut Microbiome.</title>
        <authorList>
            <person name="Gilroy R."/>
            <person name="Ravi A."/>
            <person name="Getino M."/>
            <person name="Pursley I."/>
            <person name="Horton D.L."/>
            <person name="Alikhan N.-F."/>
            <person name="Baker D."/>
            <person name="Gharbi K."/>
            <person name="Hall N."/>
            <person name="Watson M."/>
            <person name="Adriaenssens E.M."/>
            <person name="Foster-Nyarko E."/>
            <person name="Jarju S."/>
            <person name="Secka A."/>
            <person name="Antonio M."/>
            <person name="Oren A."/>
            <person name="Chaudhuri R."/>
            <person name="La Ragione R.M."/>
            <person name="Hildebrand F."/>
            <person name="Pallen M.J."/>
        </authorList>
    </citation>
    <scope>NUCLEOTIDE SEQUENCE [LARGE SCALE GENOMIC DNA]</scope>
    <source>
        <strain evidence="9 10">Sa1BUA1</strain>
    </source>
</reference>
<dbReference type="Proteomes" id="UP000661894">
    <property type="component" value="Unassembled WGS sequence"/>
</dbReference>
<dbReference type="InterPro" id="IPR020057">
    <property type="entry name" value="Ribosomal_bL25_b-dom"/>
</dbReference>
<evidence type="ECO:0000256" key="3">
    <source>
        <dbReference type="ARBA" id="ARBA00022980"/>
    </source>
</evidence>
<evidence type="ECO:0000256" key="2">
    <source>
        <dbReference type="ARBA" id="ARBA00022884"/>
    </source>
</evidence>